<evidence type="ECO:0000313" key="26">
    <source>
        <dbReference type="Proteomes" id="UP000430466"/>
    </source>
</evidence>
<feature type="domain" description="Endonuclease/exonuclease/phosphatase" evidence="16">
    <location>
        <begin position="4"/>
        <end position="253"/>
    </location>
</feature>
<name>A0A0D5MHD0_LACHE</name>
<dbReference type="PROSITE" id="PS51435">
    <property type="entry name" value="AP_NUCLEASE_F1_4"/>
    <property type="match status" value="1"/>
</dbReference>
<dbReference type="GO" id="GO:0046872">
    <property type="term" value="F:metal ion binding"/>
    <property type="evidence" value="ECO:0007669"/>
    <property type="project" value="UniProtKB-KW"/>
</dbReference>
<dbReference type="RefSeq" id="WP_003624751.1">
    <property type="nucleotide sequence ID" value="NZ_AP023028.1"/>
</dbReference>
<feature type="binding site" evidence="14">
    <location>
        <position position="7"/>
    </location>
    <ligand>
        <name>Mg(2+)</name>
        <dbReference type="ChEBI" id="CHEBI:18420"/>
        <label>1</label>
    </ligand>
</feature>
<feature type="active site" description="Proton acceptor" evidence="13">
    <location>
        <position position="266"/>
    </location>
</feature>
<dbReference type="EMBL" id="CP017982">
    <property type="protein sequence ID" value="AYE60632.1"/>
    <property type="molecule type" value="Genomic_DNA"/>
</dbReference>
<evidence type="ECO:0000313" key="20">
    <source>
        <dbReference type="EMBL" id="GFO98305.1"/>
    </source>
</evidence>
<reference evidence="21 26" key="6">
    <citation type="submission" date="2019-10" db="EMBL/GenBank/DDBJ databases">
        <title>Draft genome sequences of Lactobacillus strains.</title>
        <authorList>
            <person name="Cho G.-S."/>
            <person name="Fagbemigun O."/>
            <person name="Brinks E."/>
            <person name="Franz C.M.A.P."/>
        </authorList>
    </citation>
    <scope>NUCLEOTIDE SEQUENCE [LARGE SCALE GENOMIC DNA]</scope>
    <source>
        <strain evidence="21 26">313</strain>
    </source>
</reference>
<dbReference type="Proteomes" id="UP000618094">
    <property type="component" value="Unassembled WGS sequence"/>
</dbReference>
<evidence type="ECO:0000256" key="6">
    <source>
        <dbReference type="ARBA" id="ARBA00022722"/>
    </source>
</evidence>
<evidence type="ECO:0000313" key="23">
    <source>
        <dbReference type="Proteomes" id="UP000063930"/>
    </source>
</evidence>
<reference evidence="22" key="5">
    <citation type="submission" date="2019-09" db="EMBL/GenBank/DDBJ databases">
        <title>Comparative genomic analysis of Lactobacillus helveticus.</title>
        <authorList>
            <person name="Zhang H."/>
            <person name="Chen Y."/>
            <person name="Zhong Z."/>
        </authorList>
    </citation>
    <scope>NUCLEOTIDE SEQUENCE</scope>
    <source>
        <strain evidence="22">IMAU50013</strain>
    </source>
</reference>
<dbReference type="CDD" id="cd09087">
    <property type="entry name" value="Ape1-like_AP-endo"/>
    <property type="match status" value="1"/>
</dbReference>
<evidence type="ECO:0000256" key="15">
    <source>
        <dbReference type="PIRSR" id="PIRSR604808-3"/>
    </source>
</evidence>
<comment type="catalytic activity">
    <reaction evidence="1">
        <text>Exonucleolytic cleavage in the 3'- to 5'-direction to yield nucleoside 5'-phosphates.</text>
        <dbReference type="EC" id="3.1.11.2"/>
    </reaction>
</comment>
<evidence type="ECO:0000256" key="7">
    <source>
        <dbReference type="ARBA" id="ARBA00022723"/>
    </source>
</evidence>
<dbReference type="GO" id="GO:0003906">
    <property type="term" value="F:DNA-(apurinic or apyrimidinic site) endonuclease activity"/>
    <property type="evidence" value="ECO:0007669"/>
    <property type="project" value="TreeGrafter"/>
</dbReference>
<sequence>MILISWNIDSLNAALTGTSARAEETRGVLDKIHALNPDIIAIQETKLRATGPTKKHQTILAEKFPEYDYVWRSSEEPARKGYAGTMYLYKKELTPAVSKPAIGAPEPMDEEGRIITLEFDKYFVTQVYTPNSGNGLKRLADRQVWDQKYIEYLKKLNEKKPVLASGDYNCAHTEIDLKHPENNHHSAGFTDEERADFTNLLDAGFTDTFRKVNGNVEGVYSWWAQRVRTAKANNSGWRIDYWLVSNRIADKVVRSEMIDTGKRADHCPILLEINL</sequence>
<feature type="site" description="Important for catalytic activity" evidence="15">
    <location>
        <position position="240"/>
    </location>
</feature>
<feature type="active site" description="Proton donor/acceptor" evidence="13">
    <location>
        <position position="167"/>
    </location>
</feature>
<evidence type="ECO:0000256" key="10">
    <source>
        <dbReference type="ARBA" id="ARBA00022842"/>
    </source>
</evidence>
<proteinExistence type="inferred from homology"/>
<gene>
    <name evidence="21" type="primary">xth</name>
    <name evidence="20" type="synonym">exoA</name>
    <name evidence="17" type="ORF">ALV80_00390</name>
    <name evidence="19" type="ORF">BC335_0074</name>
    <name evidence="21" type="ORF">GDZ32_05855</name>
    <name evidence="22" type="ORF">IMAU50013_00782</name>
    <name evidence="18" type="ORF">Lh8105_00330</name>
    <name evidence="20" type="ORF">LHEH8_00610</name>
</gene>
<evidence type="ECO:0000256" key="3">
    <source>
        <dbReference type="ARBA" id="ARBA00007092"/>
    </source>
</evidence>
<dbReference type="Proteomes" id="UP000601587">
    <property type="component" value="Unassembled WGS sequence"/>
</dbReference>
<accession>A0A0D5MHD0</accession>
<keyword evidence="6" id="KW-0540">Nuclease</keyword>
<evidence type="ECO:0000313" key="22">
    <source>
        <dbReference type="EMBL" id="NRN91255.1"/>
    </source>
</evidence>
<dbReference type="FunFam" id="3.60.10.10:FF:000054">
    <property type="entry name" value="Exodeoxyribonuclease III"/>
    <property type="match status" value="1"/>
</dbReference>
<dbReference type="InterPro" id="IPR020848">
    <property type="entry name" value="AP_endonuclease_F1_CS"/>
</dbReference>
<evidence type="ECO:0000313" key="24">
    <source>
        <dbReference type="Proteomes" id="UP000234562"/>
    </source>
</evidence>
<dbReference type="PROSITE" id="PS00727">
    <property type="entry name" value="AP_NUCLEASE_F1_2"/>
    <property type="match status" value="1"/>
</dbReference>
<keyword evidence="10 14" id="KW-0460">Magnesium</keyword>
<dbReference type="PANTHER" id="PTHR22748:SF6">
    <property type="entry name" value="DNA-(APURINIC OR APYRIMIDINIC SITE) ENDONUCLEASE"/>
    <property type="match status" value="1"/>
</dbReference>
<evidence type="ECO:0000256" key="2">
    <source>
        <dbReference type="ARBA" id="ARBA00001936"/>
    </source>
</evidence>
<dbReference type="Gene3D" id="3.60.10.10">
    <property type="entry name" value="Endonuclease/exonuclease/phosphatase"/>
    <property type="match status" value="1"/>
</dbReference>
<dbReference type="PROSITE" id="PS00726">
    <property type="entry name" value="AP_NUCLEASE_F1_1"/>
    <property type="match status" value="1"/>
</dbReference>
<dbReference type="OrthoDB" id="9803914at2"/>
<feature type="binding site" evidence="14">
    <location>
        <position position="167"/>
    </location>
    <ligand>
        <name>Mg(2+)</name>
        <dbReference type="ChEBI" id="CHEBI:18420"/>
        <label>1</label>
    </ligand>
</feature>
<feature type="active site" evidence="13">
    <location>
        <position position="128"/>
    </location>
</feature>
<reference evidence="24" key="2">
    <citation type="submission" date="2016-05" db="EMBL/GenBank/DDBJ databases">
        <title>Genome sequence of Lactobacillus helveticus FAM8105.</title>
        <authorList>
            <person name="Ahrens C."/>
            <person name="Schmid M."/>
        </authorList>
    </citation>
    <scope>NUCLEOTIDE SEQUENCE [LARGE SCALE GENOMIC DNA]</scope>
    <source>
        <strain evidence="24">FAM8105</strain>
    </source>
</reference>
<keyword evidence="5" id="KW-0963">Cytoplasm</keyword>
<evidence type="ECO:0000313" key="18">
    <source>
        <dbReference type="EMBL" id="AUI73464.1"/>
    </source>
</evidence>
<reference evidence="18" key="4">
    <citation type="journal article" date="2018" name="Front. Microbiol.">
        <title>Comparative Genomics of Completely Sequenced Lactobacillus helveticus Genomes Provides Insights into Strain-Specific Genes and Resolves Metagenomics Data Down to the Strain Level.</title>
        <authorList>
            <person name="Schmid M."/>
            <person name="Muri J."/>
            <person name="Melidis D."/>
            <person name="Varadarajan A.R."/>
            <person name="Somerville V."/>
            <person name="Wicki A."/>
            <person name="Moser A."/>
            <person name="Bourqui M."/>
            <person name="Wenzel C."/>
            <person name="Eugster-Meier E."/>
            <person name="Frey J.E."/>
            <person name="Irmler S."/>
            <person name="Ahrens C.H."/>
        </authorList>
    </citation>
    <scope>NUCLEOTIDE SEQUENCE</scope>
    <source>
        <strain evidence="18">FAM8105</strain>
    </source>
</reference>
<dbReference type="eggNOG" id="COG0708">
    <property type="taxonomic scope" value="Bacteria"/>
</dbReference>
<dbReference type="NCBIfam" id="TIGR00195">
    <property type="entry name" value="exoDNase_III"/>
    <property type="match status" value="1"/>
</dbReference>
<dbReference type="Proteomes" id="UP000063930">
    <property type="component" value="Chromosome"/>
</dbReference>
<comment type="cofactor">
    <cofactor evidence="2">
        <name>Mn(2+)</name>
        <dbReference type="ChEBI" id="CHEBI:29035"/>
    </cofactor>
</comment>
<comment type="function">
    <text evidence="11">In addition to 3'- to 5'-exonuclease and 3'-phosphatase activities, ExoA was shown to make single-strand breaks at apurinic sites in DNA.</text>
</comment>
<dbReference type="EMBL" id="CP015496">
    <property type="protein sequence ID" value="AUI73464.1"/>
    <property type="molecule type" value="Genomic_DNA"/>
</dbReference>
<evidence type="ECO:0000259" key="16">
    <source>
        <dbReference type="Pfam" id="PF03372"/>
    </source>
</evidence>
<dbReference type="PANTHER" id="PTHR22748">
    <property type="entry name" value="AP ENDONUCLEASE"/>
    <property type="match status" value="1"/>
</dbReference>
<dbReference type="EMBL" id="WCGB01000011">
    <property type="protein sequence ID" value="NRN91255.1"/>
    <property type="molecule type" value="Genomic_DNA"/>
</dbReference>
<evidence type="ECO:0000256" key="13">
    <source>
        <dbReference type="PIRSR" id="PIRSR604808-1"/>
    </source>
</evidence>
<dbReference type="PROSITE" id="PS00728">
    <property type="entry name" value="AP_NUCLEASE_F1_3"/>
    <property type="match status" value="1"/>
</dbReference>
<dbReference type="InterPro" id="IPR020847">
    <property type="entry name" value="AP_endonuclease_F1_BS"/>
</dbReference>
<dbReference type="EMBL" id="BLYO01000012">
    <property type="protein sequence ID" value="GFO98305.1"/>
    <property type="molecule type" value="Genomic_DNA"/>
</dbReference>
<dbReference type="EMBL" id="WHOE01000034">
    <property type="protein sequence ID" value="MPW14492.1"/>
    <property type="molecule type" value="Genomic_DNA"/>
</dbReference>
<dbReference type="Proteomes" id="UP000267794">
    <property type="component" value="Chromosome"/>
</dbReference>
<dbReference type="Proteomes" id="UP000234562">
    <property type="component" value="Chromosome"/>
</dbReference>
<dbReference type="GO" id="GO:0008081">
    <property type="term" value="F:phosphoric diester hydrolase activity"/>
    <property type="evidence" value="ECO:0007669"/>
    <property type="project" value="TreeGrafter"/>
</dbReference>
<evidence type="ECO:0000256" key="9">
    <source>
        <dbReference type="ARBA" id="ARBA00022839"/>
    </source>
</evidence>
<dbReference type="GO" id="GO:0003677">
    <property type="term" value="F:DNA binding"/>
    <property type="evidence" value="ECO:0007669"/>
    <property type="project" value="InterPro"/>
</dbReference>
<evidence type="ECO:0000256" key="11">
    <source>
        <dbReference type="ARBA" id="ARBA00057465"/>
    </source>
</evidence>
<dbReference type="Pfam" id="PF03372">
    <property type="entry name" value="Exo_endo_phos"/>
    <property type="match status" value="1"/>
</dbReference>
<reference evidence="19 25" key="3">
    <citation type="submission" date="2016-10" db="EMBL/GenBank/DDBJ databases">
        <title>Complete genomic sequencing of Lactobacillus helveticus LH99 and comparative genome analysis.</title>
        <authorList>
            <person name="Li N."/>
            <person name="You C."/>
            <person name="Liu Z."/>
        </authorList>
    </citation>
    <scope>NUCLEOTIDE SEQUENCE [LARGE SCALE GENOMIC DNA]</scope>
    <source>
        <strain evidence="19 25">LH99</strain>
    </source>
</reference>
<evidence type="ECO:0000256" key="5">
    <source>
        <dbReference type="ARBA" id="ARBA00022490"/>
    </source>
</evidence>
<dbReference type="GO" id="GO:0006284">
    <property type="term" value="P:base-excision repair"/>
    <property type="evidence" value="ECO:0007669"/>
    <property type="project" value="TreeGrafter"/>
</dbReference>
<evidence type="ECO:0000313" key="25">
    <source>
        <dbReference type="Proteomes" id="UP000267794"/>
    </source>
</evidence>
<evidence type="ECO:0000256" key="8">
    <source>
        <dbReference type="ARBA" id="ARBA00022801"/>
    </source>
</evidence>
<dbReference type="InterPro" id="IPR036691">
    <property type="entry name" value="Endo/exonu/phosph_ase_sf"/>
</dbReference>
<dbReference type="InterPro" id="IPR005135">
    <property type="entry name" value="Endo/exonuclease/phosphatase"/>
</dbReference>
<keyword evidence="9" id="KW-0269">Exonuclease</keyword>
<dbReference type="InterPro" id="IPR004808">
    <property type="entry name" value="AP_endonuc_1"/>
</dbReference>
<comment type="cofactor">
    <cofactor evidence="14">
        <name>Mg(2+)</name>
        <dbReference type="ChEBI" id="CHEBI:18420"/>
    </cofactor>
    <cofactor evidence="14">
        <name>Mn(2+)</name>
        <dbReference type="ChEBI" id="CHEBI:29035"/>
    </cofactor>
    <text evidence="14">Probably binds two magnesium or manganese ions per subunit.</text>
</comment>
<keyword evidence="14" id="KW-0464">Manganese</keyword>
<feature type="binding site" evidence="14">
    <location>
        <position position="265"/>
    </location>
    <ligand>
        <name>Mg(2+)</name>
        <dbReference type="ChEBI" id="CHEBI:18420"/>
        <label>1</label>
    </ligand>
</feature>
<dbReference type="EMBL" id="CP012381">
    <property type="protein sequence ID" value="ALI51757.1"/>
    <property type="molecule type" value="Genomic_DNA"/>
</dbReference>
<feature type="binding site" evidence="14">
    <location>
        <position position="169"/>
    </location>
    <ligand>
        <name>Mg(2+)</name>
        <dbReference type="ChEBI" id="CHEBI:18420"/>
        <label>1</label>
    </ligand>
</feature>
<evidence type="ECO:0000256" key="12">
    <source>
        <dbReference type="ARBA" id="ARBA00073459"/>
    </source>
</evidence>
<dbReference type="AlphaFoldDB" id="A0A0D5MHD0"/>
<dbReference type="Proteomes" id="UP000430466">
    <property type="component" value="Unassembled WGS sequence"/>
</dbReference>
<reference evidence="20" key="7">
    <citation type="submission" date="2020-07" db="EMBL/GenBank/DDBJ databases">
        <title>Draft genome sequence of Lactobacillus helveticus strain H-8.</title>
        <authorList>
            <person name="Endo A."/>
            <person name="Maeno S."/>
            <person name="Kido Y."/>
        </authorList>
    </citation>
    <scope>NUCLEOTIDE SEQUENCE</scope>
    <source>
        <strain evidence="20">H-8</strain>
    </source>
</reference>
<feature type="binding site" evidence="14">
    <location>
        <position position="266"/>
    </location>
    <ligand>
        <name>Mg(2+)</name>
        <dbReference type="ChEBI" id="CHEBI:18420"/>
        <label>1</label>
    </ligand>
</feature>
<evidence type="ECO:0000256" key="4">
    <source>
        <dbReference type="ARBA" id="ARBA00012115"/>
    </source>
</evidence>
<feature type="site" description="Transition state stabilizer" evidence="15">
    <location>
        <position position="169"/>
    </location>
</feature>
<keyword evidence="8 21" id="KW-0378">Hydrolase</keyword>
<dbReference type="OMA" id="GWRIDYY"/>
<protein>
    <recommendedName>
        <fullName evidence="12">Exodeoxyribonuclease</fullName>
        <ecNumber evidence="4">3.1.11.2</ecNumber>
    </recommendedName>
</protein>
<evidence type="ECO:0000313" key="17">
    <source>
        <dbReference type="EMBL" id="ALI51757.1"/>
    </source>
</evidence>
<dbReference type="GO" id="GO:0008311">
    <property type="term" value="F:double-stranded DNA 3'-5' DNA exonuclease activity"/>
    <property type="evidence" value="ECO:0007669"/>
    <property type="project" value="UniProtKB-EC"/>
</dbReference>
<reference evidence="17 23" key="1">
    <citation type="submission" date="2015-08" db="EMBL/GenBank/DDBJ databases">
        <title>Complete genome sequence of Lactobacillus helveticus CAUH18, a probiotic strain originated from koumiss.</title>
        <authorList>
            <person name="Yang Y."/>
            <person name="Hao Y."/>
        </authorList>
    </citation>
    <scope>NUCLEOTIDE SEQUENCE [LARGE SCALE GENOMIC DNA]</scope>
    <source>
        <strain evidence="17 23">CAUH18</strain>
    </source>
</reference>
<evidence type="ECO:0000256" key="14">
    <source>
        <dbReference type="PIRSR" id="PIRSR604808-2"/>
    </source>
</evidence>
<dbReference type="KEGG" id="lhd:HUO_01285"/>
<evidence type="ECO:0000313" key="19">
    <source>
        <dbReference type="EMBL" id="AYE60632.1"/>
    </source>
</evidence>
<dbReference type="NCBIfam" id="TIGR00633">
    <property type="entry name" value="xth"/>
    <property type="match status" value="1"/>
</dbReference>
<feature type="site" description="Interaction with DNA substrate" evidence="15">
    <location>
        <position position="266"/>
    </location>
</feature>
<dbReference type="EC" id="3.1.11.2" evidence="4"/>
<dbReference type="SUPFAM" id="SSF56219">
    <property type="entry name" value="DNase I-like"/>
    <property type="match status" value="1"/>
</dbReference>
<evidence type="ECO:0000313" key="21">
    <source>
        <dbReference type="EMBL" id="MPW14492.1"/>
    </source>
</evidence>
<evidence type="ECO:0000256" key="1">
    <source>
        <dbReference type="ARBA" id="ARBA00000493"/>
    </source>
</evidence>
<comment type="similarity">
    <text evidence="3">Belongs to the DNA repair enzymes AP/ExoA family.</text>
</comment>
<keyword evidence="7 14" id="KW-0479">Metal-binding</keyword>
<organism evidence="21 26">
    <name type="scientific">Lactobacillus helveticus</name>
    <name type="common">Lactobacillus suntoryeus</name>
    <dbReference type="NCBI Taxonomy" id="1587"/>
    <lineage>
        <taxon>Bacteria</taxon>
        <taxon>Bacillati</taxon>
        <taxon>Bacillota</taxon>
        <taxon>Bacilli</taxon>
        <taxon>Lactobacillales</taxon>
        <taxon>Lactobacillaceae</taxon>
        <taxon>Lactobacillus</taxon>
    </lineage>
</organism>
<feature type="binding site" evidence="14">
    <location>
        <position position="44"/>
    </location>
    <ligand>
        <name>Mg(2+)</name>
        <dbReference type="ChEBI" id="CHEBI:18420"/>
        <label>1</label>
    </ligand>
</feature>